<dbReference type="InterPro" id="IPR002192">
    <property type="entry name" value="PPDK_AMP/ATP-bd"/>
</dbReference>
<organism evidence="3 4">
    <name type="scientific">Nitrospira moscoviensis</name>
    <dbReference type="NCBI Taxonomy" id="42253"/>
    <lineage>
        <taxon>Bacteria</taxon>
        <taxon>Pseudomonadati</taxon>
        <taxon>Nitrospirota</taxon>
        <taxon>Nitrospiria</taxon>
        <taxon>Nitrospirales</taxon>
        <taxon>Nitrospiraceae</taxon>
        <taxon>Nitrospira</taxon>
    </lineage>
</organism>
<dbReference type="Gene3D" id="3.30.470.20">
    <property type="entry name" value="ATP-grasp fold, B domain"/>
    <property type="match status" value="1"/>
</dbReference>
<dbReference type="KEGG" id="nmv:NITMOv2_0414"/>
<feature type="domain" description="Pyruvate phosphate dikinase AMP/ATP-binding" evidence="2">
    <location>
        <begin position="17"/>
        <end position="318"/>
    </location>
</feature>
<sequence>MARPLILPLSHCSDARLAGGKAAGLARLLGAGFPVPPGICLTTEAYRRYVEGQALVEPGLWRSALGLPEAERLALLADSRRRIKELNLAELAGQWEAQLESLHSPPDTTWAVRSSATNEDLGAASFAGLYRTHLGLARDRIEAAVTDLWASLWEDAVVRYLLQRSAAPAAPSMAVVVQPTMEARVSGVCYSIHPVTGRSNRVAVNAVPGLAEPLVEGRVMPDQYVVETSETGRPVSIRTRTIAEKSERLVVTRDGLRCDPLPDAARHQSALSDEELLSLAHTAKDVERALGHPVDLEWLFDERQLWVVQARPITAVRPSSDLTNEDCEWSRANFKETMPDVPSPLGLSFLEYFMEAYIVAKYRRLGCRIPQGVTAVRTLHGRPYLNVTLFHSFIGQLGGDTSLLTEQLGGEPLARPPAVKRLAGVKLARAAVLIFAEMRRVQKDGPRLFAEMEQLASTYRQDRVKSYSLDELARHLDELGRWLDRHEVTFGIAAAVGQCLQAFSSLLPRWLGDDWRMLLNDALRGQGTVISAQQIVRLAEAANIARHEKEIQHGLVQDNWDLAALRRYAPSSTFTAAFDRYLEDYGHRGIAESDIMSPRMSDHPDAILDVIRTQLRGPARNPEDMLDRQRRVRTSALATIRTRLGWRWDRRAVFSWWYRRLCRFFALREANRHHLMHYSTAARNLLLCFGERLVERRIFRSPEDIFFLTVNERTAVLSESGRNWAALIQRRRVDRERWLAIQVPDTIREWEEAAGGSAPAADPDRDGLLRGIPISSGIVTGPVRLLRSPEDWSRIGRGDIIVAPVIDPGMAPLFAVAAGLIAELGGTLSHGAIIAREYGLPTVANVPGAMARLQDGQRAILDAGAGTIRVGEPPDS</sequence>
<dbReference type="Gene3D" id="3.30.1490.20">
    <property type="entry name" value="ATP-grasp fold, A domain"/>
    <property type="match status" value="1"/>
</dbReference>
<keyword evidence="4" id="KW-1185">Reference proteome</keyword>
<dbReference type="Pfam" id="PF01326">
    <property type="entry name" value="PPDK_N"/>
    <property type="match status" value="1"/>
</dbReference>
<name>A0A0K2G7D9_NITMO</name>
<dbReference type="Gene3D" id="3.50.30.10">
    <property type="entry name" value="Phosphohistidine domain"/>
    <property type="match status" value="1"/>
</dbReference>
<evidence type="ECO:0000313" key="4">
    <source>
        <dbReference type="Proteomes" id="UP000069205"/>
    </source>
</evidence>
<dbReference type="InterPro" id="IPR036637">
    <property type="entry name" value="Phosphohistidine_dom_sf"/>
</dbReference>
<dbReference type="SUPFAM" id="SSF52009">
    <property type="entry name" value="Phosphohistidine domain"/>
    <property type="match status" value="1"/>
</dbReference>
<evidence type="ECO:0000259" key="2">
    <source>
        <dbReference type="Pfam" id="PF01326"/>
    </source>
</evidence>
<dbReference type="RefSeq" id="WP_083447678.1">
    <property type="nucleotide sequence ID" value="NZ_CP011801.1"/>
</dbReference>
<dbReference type="Pfam" id="PF00391">
    <property type="entry name" value="PEP-utilizers"/>
    <property type="match status" value="1"/>
</dbReference>
<dbReference type="InterPro" id="IPR013815">
    <property type="entry name" value="ATP_grasp_subdomain_1"/>
</dbReference>
<reference evidence="3 4" key="1">
    <citation type="journal article" date="2015" name="Proc. Natl. Acad. Sci. U.S.A.">
        <title>Expanded metabolic versatility of ubiquitous nitrite-oxidizing bacteria from the genus Nitrospira.</title>
        <authorList>
            <person name="Koch H."/>
            <person name="Lucker S."/>
            <person name="Albertsen M."/>
            <person name="Kitzinger K."/>
            <person name="Herbold C."/>
            <person name="Spieck E."/>
            <person name="Nielsen P.H."/>
            <person name="Wagner M."/>
            <person name="Daims H."/>
        </authorList>
    </citation>
    <scope>NUCLEOTIDE SEQUENCE [LARGE SCALE GENOMIC DNA]</scope>
    <source>
        <strain evidence="3 4">NSP M-1</strain>
    </source>
</reference>
<evidence type="ECO:0000313" key="3">
    <source>
        <dbReference type="EMBL" id="ALA56850.1"/>
    </source>
</evidence>
<feature type="domain" description="PEP-utilising enzyme mobile" evidence="1">
    <location>
        <begin position="797"/>
        <end position="866"/>
    </location>
</feature>
<dbReference type="InterPro" id="IPR008279">
    <property type="entry name" value="PEP-util_enz_mobile_dom"/>
</dbReference>
<evidence type="ECO:0000259" key="1">
    <source>
        <dbReference type="Pfam" id="PF00391"/>
    </source>
</evidence>
<dbReference type="SUPFAM" id="SSF56059">
    <property type="entry name" value="Glutathione synthetase ATP-binding domain-like"/>
    <property type="match status" value="1"/>
</dbReference>
<dbReference type="EMBL" id="CP011801">
    <property type="protein sequence ID" value="ALA56850.1"/>
    <property type="molecule type" value="Genomic_DNA"/>
</dbReference>
<dbReference type="PATRIC" id="fig|42253.5.peg.402"/>
<dbReference type="GO" id="GO:0008986">
    <property type="term" value="F:pyruvate, water dikinase activity"/>
    <property type="evidence" value="ECO:0007669"/>
    <property type="project" value="UniProtKB-EC"/>
</dbReference>
<dbReference type="InterPro" id="IPR051549">
    <property type="entry name" value="PEP_Utilizing_Enz"/>
</dbReference>
<dbReference type="AlphaFoldDB" id="A0A0K2G7D9"/>
<accession>A0A0K2G7D9</accession>
<keyword evidence="3" id="KW-0808">Transferase</keyword>
<dbReference type="PANTHER" id="PTHR43615:SF1">
    <property type="entry name" value="PPDK_N DOMAIN-CONTAINING PROTEIN"/>
    <property type="match status" value="1"/>
</dbReference>
<keyword evidence="3" id="KW-0670">Pyruvate</keyword>
<dbReference type="GO" id="GO:0005524">
    <property type="term" value="F:ATP binding"/>
    <property type="evidence" value="ECO:0007669"/>
    <property type="project" value="InterPro"/>
</dbReference>
<dbReference type="PANTHER" id="PTHR43615">
    <property type="entry name" value="PHOSPHOENOLPYRUVATE SYNTHASE-RELATED"/>
    <property type="match status" value="1"/>
</dbReference>
<proteinExistence type="predicted"/>
<dbReference type="STRING" id="42253.NITMOv2_0414"/>
<dbReference type="EC" id="2.7.9.2" evidence="3"/>
<protein>
    <submittedName>
        <fullName evidence="3">Phosphoenolpyruvate synthase</fullName>
        <ecNumber evidence="3">2.7.9.2</ecNumber>
    </submittedName>
</protein>
<dbReference type="OrthoDB" id="9765468at2"/>
<gene>
    <name evidence="3" type="primary">ppsA</name>
    <name evidence="3" type="ORF">NITMOv2_0414</name>
</gene>
<dbReference type="Proteomes" id="UP000069205">
    <property type="component" value="Chromosome"/>
</dbReference>